<evidence type="ECO:0000259" key="2">
    <source>
        <dbReference type="Pfam" id="PF13843"/>
    </source>
</evidence>
<organism evidence="3 4">
    <name type="scientific">Ignelater luminosus</name>
    <name type="common">Cucubano</name>
    <name type="synonym">Pyrophorus luminosus</name>
    <dbReference type="NCBI Taxonomy" id="2038154"/>
    <lineage>
        <taxon>Eukaryota</taxon>
        <taxon>Metazoa</taxon>
        <taxon>Ecdysozoa</taxon>
        <taxon>Arthropoda</taxon>
        <taxon>Hexapoda</taxon>
        <taxon>Insecta</taxon>
        <taxon>Pterygota</taxon>
        <taxon>Neoptera</taxon>
        <taxon>Endopterygota</taxon>
        <taxon>Coleoptera</taxon>
        <taxon>Polyphaga</taxon>
        <taxon>Elateriformia</taxon>
        <taxon>Elateroidea</taxon>
        <taxon>Elateridae</taxon>
        <taxon>Agrypninae</taxon>
        <taxon>Pyrophorini</taxon>
        <taxon>Ignelater</taxon>
    </lineage>
</organism>
<comment type="caution">
    <text evidence="3">The sequence shown here is derived from an EMBL/GenBank/DDBJ whole genome shotgun (WGS) entry which is preliminary data.</text>
</comment>
<dbReference type="OrthoDB" id="6768359at2759"/>
<feature type="region of interest" description="Disordered" evidence="1">
    <location>
        <begin position="1"/>
        <end position="46"/>
    </location>
</feature>
<proteinExistence type="predicted"/>
<accession>A0A8K0GII7</accession>
<feature type="domain" description="PiggyBac transposable element-derived protein" evidence="2">
    <location>
        <begin position="130"/>
        <end position="209"/>
    </location>
</feature>
<dbReference type="EMBL" id="VTPC01000419">
    <property type="protein sequence ID" value="KAF2905850.1"/>
    <property type="molecule type" value="Genomic_DNA"/>
</dbReference>
<dbReference type="GO" id="GO:0043565">
    <property type="term" value="F:sequence-specific DNA binding"/>
    <property type="evidence" value="ECO:0007669"/>
    <property type="project" value="TreeGrafter"/>
</dbReference>
<evidence type="ECO:0000256" key="1">
    <source>
        <dbReference type="SAM" id="MobiDB-lite"/>
    </source>
</evidence>
<dbReference type="PANTHER" id="PTHR47055:SF3">
    <property type="entry name" value="PHORBOL-ESTER_DAG-TYPE DOMAIN-CONTAINING PROTEIN"/>
    <property type="match status" value="1"/>
</dbReference>
<evidence type="ECO:0000313" key="3">
    <source>
        <dbReference type="EMBL" id="KAF2905850.1"/>
    </source>
</evidence>
<evidence type="ECO:0000313" key="4">
    <source>
        <dbReference type="Proteomes" id="UP000801492"/>
    </source>
</evidence>
<gene>
    <name evidence="3" type="ORF">ILUMI_00322</name>
</gene>
<dbReference type="Pfam" id="PF13843">
    <property type="entry name" value="DDE_Tnp_1_7"/>
    <property type="match status" value="2"/>
</dbReference>
<dbReference type="Proteomes" id="UP000801492">
    <property type="component" value="Unassembled WGS sequence"/>
</dbReference>
<sequence length="209" mass="24127">MCDALNDLEASPSEKEHDAVSLPPASGKIDIHQIDSGKAEDEDSKVVNRERQKYRGKRLILTSDYHNAPSENDYCSTAEDMQAPIFSKTMSRDNFRTIKRYFHVADNQKLDNSKIAKMDIFMIWTCYDDRSDGHLVFLKWNDNAIVTVGSNHYGVTPFHKTARRVKGEHKKDVQQPNATKKYNDGMRGVDLLDRLCASYRPKLRSKKWW</sequence>
<feature type="compositionally biased region" description="Basic and acidic residues" evidence="1">
    <location>
        <begin position="29"/>
        <end position="46"/>
    </location>
</feature>
<name>A0A8K0GII7_IGNLU</name>
<dbReference type="AlphaFoldDB" id="A0A8K0GII7"/>
<dbReference type="InterPro" id="IPR029526">
    <property type="entry name" value="PGBD"/>
</dbReference>
<dbReference type="PANTHER" id="PTHR47055">
    <property type="entry name" value="DDE_TNP_1_7 DOMAIN-CONTAINING PROTEIN"/>
    <property type="match status" value="1"/>
</dbReference>
<reference evidence="3" key="1">
    <citation type="submission" date="2019-08" db="EMBL/GenBank/DDBJ databases">
        <title>The genome of the North American firefly Photinus pyralis.</title>
        <authorList>
            <consortium name="Photinus pyralis genome working group"/>
            <person name="Fallon T.R."/>
            <person name="Sander Lower S.E."/>
            <person name="Weng J.-K."/>
        </authorList>
    </citation>
    <scope>NUCLEOTIDE SEQUENCE</scope>
    <source>
        <strain evidence="3">TRF0915ILg1</strain>
        <tissue evidence="3">Whole body</tissue>
    </source>
</reference>
<dbReference type="InterPro" id="IPR052638">
    <property type="entry name" value="PiggyBac_TE-derived"/>
</dbReference>
<feature type="domain" description="PiggyBac transposable element-derived protein" evidence="2">
    <location>
        <begin position="61"/>
        <end position="117"/>
    </location>
</feature>
<protein>
    <recommendedName>
        <fullName evidence="2">PiggyBac transposable element-derived protein domain-containing protein</fullName>
    </recommendedName>
</protein>
<keyword evidence="4" id="KW-1185">Reference proteome</keyword>